<comment type="caution">
    <text evidence="2">The sequence shown here is derived from an EMBL/GenBank/DDBJ whole genome shotgun (WGS) entry which is preliminary data.</text>
</comment>
<dbReference type="REBASE" id="172008">
    <property type="entry name" value="Mhu1009ORF12530P"/>
</dbReference>
<gene>
    <name evidence="2" type="ORF">QV13_12530</name>
</gene>
<dbReference type="OrthoDB" id="9802640at2"/>
<evidence type="ECO:0000313" key="3">
    <source>
        <dbReference type="Proteomes" id="UP000094412"/>
    </source>
</evidence>
<dbReference type="InterPro" id="IPR003615">
    <property type="entry name" value="HNH_nuc"/>
</dbReference>
<sequence>MPIGGHLLDVLNGYALAKNETFEGHALAQKIRVELPKSIRAALPGEDLLLLIKGSAGQGAWARGPWAAIFDRLVTNSAQRGFYPVYLFAEDMKGVYLSLNQAMTEAKKRYRADAKTALRARAENFRAMLGSNIQPFDANAINLAPSSVSNDTAFYEAGNICSVYYPADKIPAESALVRDLVRVLDLYRILIEAGAGDEQNGQEELEIFFEGDGRARTHLRIERNRKLVARVKKLKGCRCEACDMSFSERYGELGVDFIEAHHLVPFSQLKGNAIPLDPVADFAVLCANCHRMVHRMKDIADINGLRAALQTNKA</sequence>
<dbReference type="Pfam" id="PF12102">
    <property type="entry name" value="MrcB_N"/>
    <property type="match status" value="1"/>
</dbReference>
<dbReference type="EMBL" id="MDEO01000032">
    <property type="protein sequence ID" value="OCX17578.1"/>
    <property type="molecule type" value="Genomic_DNA"/>
</dbReference>
<proteinExistence type="predicted"/>
<dbReference type="Proteomes" id="UP000094412">
    <property type="component" value="Unassembled WGS sequence"/>
</dbReference>
<dbReference type="STRING" id="1566387.QV13_12530"/>
<accession>A0A1C2DS23</accession>
<dbReference type="RefSeq" id="WP_024922175.1">
    <property type="nucleotide sequence ID" value="NZ_MDEO01000032.1"/>
</dbReference>
<keyword evidence="3" id="KW-1185">Reference proteome</keyword>
<dbReference type="AlphaFoldDB" id="A0A1C2DS23"/>
<evidence type="ECO:0000259" key="1">
    <source>
        <dbReference type="Pfam" id="PF12102"/>
    </source>
</evidence>
<organism evidence="2 3">
    <name type="scientific">Mesorhizobium hungaricum</name>
    <dbReference type="NCBI Taxonomy" id="1566387"/>
    <lineage>
        <taxon>Bacteria</taxon>
        <taxon>Pseudomonadati</taxon>
        <taxon>Pseudomonadota</taxon>
        <taxon>Alphaproteobacteria</taxon>
        <taxon>Hyphomicrobiales</taxon>
        <taxon>Phyllobacteriaceae</taxon>
        <taxon>Mesorhizobium</taxon>
    </lineage>
</organism>
<evidence type="ECO:0000313" key="2">
    <source>
        <dbReference type="EMBL" id="OCX17578.1"/>
    </source>
</evidence>
<protein>
    <recommendedName>
        <fullName evidence="1">Type IV methyl-directed restriction enzyme EcoKMcrB subunit DNA-binding domain-containing protein</fullName>
    </recommendedName>
</protein>
<dbReference type="Gene3D" id="3.30.920.90">
    <property type="match status" value="1"/>
</dbReference>
<dbReference type="CDD" id="cd00085">
    <property type="entry name" value="HNHc"/>
    <property type="match status" value="1"/>
</dbReference>
<feature type="domain" description="Type IV methyl-directed restriction enzyme EcoKMcrB subunit DNA-binding" evidence="1">
    <location>
        <begin position="10"/>
        <end position="190"/>
    </location>
</feature>
<reference evidence="2 3" key="1">
    <citation type="submission" date="2016-08" db="EMBL/GenBank/DDBJ databases">
        <title>Whole genome sequence of Mesorhizobium sp. strain UASWS1009 isolated from industrial sewage.</title>
        <authorList>
            <person name="Crovadore J."/>
            <person name="Calmin G."/>
            <person name="Chablais R."/>
            <person name="Cochard B."/>
            <person name="Lefort F."/>
        </authorList>
    </citation>
    <scope>NUCLEOTIDE SEQUENCE [LARGE SCALE GENOMIC DNA]</scope>
    <source>
        <strain evidence="2 3">UASWS1009</strain>
    </source>
</reference>
<dbReference type="InterPro" id="IPR021961">
    <property type="entry name" value="McrB_DNA-bd"/>
</dbReference>
<name>A0A1C2DS23_9HYPH</name>